<dbReference type="Gene3D" id="2.60.200.20">
    <property type="match status" value="1"/>
</dbReference>
<dbReference type="EMBL" id="CP036279">
    <property type="protein sequence ID" value="QDU62880.1"/>
    <property type="molecule type" value="Genomic_DNA"/>
</dbReference>
<evidence type="ECO:0008006" key="3">
    <source>
        <dbReference type="Google" id="ProtNLM"/>
    </source>
</evidence>
<accession>A0A518B7C3</accession>
<organism evidence="1 2">
    <name type="scientific">Kolteria novifilia</name>
    <dbReference type="NCBI Taxonomy" id="2527975"/>
    <lineage>
        <taxon>Bacteria</taxon>
        <taxon>Pseudomonadati</taxon>
        <taxon>Planctomycetota</taxon>
        <taxon>Planctomycetia</taxon>
        <taxon>Kolteriales</taxon>
        <taxon>Kolteriaceae</taxon>
        <taxon>Kolteria</taxon>
    </lineage>
</organism>
<name>A0A518B7C3_9BACT</name>
<dbReference type="KEGG" id="knv:Pan216_37530"/>
<evidence type="ECO:0000313" key="1">
    <source>
        <dbReference type="EMBL" id="QDU62880.1"/>
    </source>
</evidence>
<dbReference type="Proteomes" id="UP000317093">
    <property type="component" value="Chromosome"/>
</dbReference>
<dbReference type="AlphaFoldDB" id="A0A518B7C3"/>
<keyword evidence="2" id="KW-1185">Reference proteome</keyword>
<dbReference type="InterPro" id="IPR008984">
    <property type="entry name" value="SMAD_FHA_dom_sf"/>
</dbReference>
<protein>
    <recommendedName>
        <fullName evidence="3">FHA domain-containing protein</fullName>
    </recommendedName>
</protein>
<dbReference type="CDD" id="cd00060">
    <property type="entry name" value="FHA"/>
    <property type="match status" value="1"/>
</dbReference>
<gene>
    <name evidence="1" type="ORF">Pan216_37530</name>
</gene>
<evidence type="ECO:0000313" key="2">
    <source>
        <dbReference type="Proteomes" id="UP000317093"/>
    </source>
</evidence>
<proteinExistence type="predicted"/>
<dbReference type="SUPFAM" id="SSF49879">
    <property type="entry name" value="SMAD/FHA domain"/>
    <property type="match status" value="1"/>
</dbReference>
<reference evidence="1 2" key="1">
    <citation type="submission" date="2019-02" db="EMBL/GenBank/DDBJ databases">
        <title>Deep-cultivation of Planctomycetes and their phenomic and genomic characterization uncovers novel biology.</title>
        <authorList>
            <person name="Wiegand S."/>
            <person name="Jogler M."/>
            <person name="Boedeker C."/>
            <person name="Pinto D."/>
            <person name="Vollmers J."/>
            <person name="Rivas-Marin E."/>
            <person name="Kohn T."/>
            <person name="Peeters S.H."/>
            <person name="Heuer A."/>
            <person name="Rast P."/>
            <person name="Oberbeckmann S."/>
            <person name="Bunk B."/>
            <person name="Jeske O."/>
            <person name="Meyerdierks A."/>
            <person name="Storesund J.E."/>
            <person name="Kallscheuer N."/>
            <person name="Luecker S."/>
            <person name="Lage O.M."/>
            <person name="Pohl T."/>
            <person name="Merkel B.J."/>
            <person name="Hornburger P."/>
            <person name="Mueller R.-W."/>
            <person name="Bruemmer F."/>
            <person name="Labrenz M."/>
            <person name="Spormann A.M."/>
            <person name="Op den Camp H."/>
            <person name="Overmann J."/>
            <person name="Amann R."/>
            <person name="Jetten M.S.M."/>
            <person name="Mascher T."/>
            <person name="Medema M.H."/>
            <person name="Devos D.P."/>
            <person name="Kaster A.-K."/>
            <person name="Ovreas L."/>
            <person name="Rohde M."/>
            <person name="Galperin M.Y."/>
            <person name="Jogler C."/>
        </authorList>
    </citation>
    <scope>NUCLEOTIDE SEQUENCE [LARGE SCALE GENOMIC DNA]</scope>
    <source>
        <strain evidence="1 2">Pan216</strain>
    </source>
</reference>
<sequence>MSSPVSHSGFPVGRKGRRAPFGLPRRDSLVERCLAGITWNKGMQARGRKVTALDEIGWPERIHWWIDAVGGFLTFTKTELRVGNLGCSDNDIAIMGGLAEHHADIKRDESGVVLTAHAPTSVNGEKGESFLLHDGDEITMEGVRLKYRQPMPWSTTARLEIESHHRLPLGLDAVLLLGDLCLLADHPDAHIRTHWPASVFIRREHDRYWVQSETPLVIDGVSHDRAGPLTPRSHVEADWGSFSFESVDETGR</sequence>